<name>A0ACC0JTM0_CHOFU</name>
<gene>
    <name evidence="1" type="ORF">MSG28_001938</name>
</gene>
<evidence type="ECO:0000313" key="2">
    <source>
        <dbReference type="Proteomes" id="UP001064048"/>
    </source>
</evidence>
<accession>A0ACC0JTM0</accession>
<keyword evidence="2" id="KW-1185">Reference proteome</keyword>
<evidence type="ECO:0000313" key="1">
    <source>
        <dbReference type="EMBL" id="KAI8427378.1"/>
    </source>
</evidence>
<sequence>MTVKKRTSDLNSLERFNMYYKPKEEKLSAGQKVKRFIWNSKTKEFCGRTGGSWFPTVLPSKVNSLPARAHRKRRRPQLSQ</sequence>
<proteinExistence type="predicted"/>
<comment type="caution">
    <text evidence="1">The sequence shown here is derived from an EMBL/GenBank/DDBJ whole genome shotgun (WGS) entry which is preliminary data.</text>
</comment>
<dbReference type="Proteomes" id="UP001064048">
    <property type="component" value="Chromosome 3"/>
</dbReference>
<reference evidence="1 2" key="1">
    <citation type="journal article" date="2022" name="Genome Biol. Evol.">
        <title>The Spruce Budworm Genome: Reconstructing the Evolutionary History of Antifreeze Proteins.</title>
        <authorList>
            <person name="Beliveau C."/>
            <person name="Gagne P."/>
            <person name="Picq S."/>
            <person name="Vernygora O."/>
            <person name="Keeling C.I."/>
            <person name="Pinkney K."/>
            <person name="Doucet D."/>
            <person name="Wen F."/>
            <person name="Johnston J.S."/>
            <person name="Maaroufi H."/>
            <person name="Boyle B."/>
            <person name="Laroche J."/>
            <person name="Dewar K."/>
            <person name="Juretic N."/>
            <person name="Blackburn G."/>
            <person name="Nisole A."/>
            <person name="Brunet B."/>
            <person name="Brandao M."/>
            <person name="Lumley L."/>
            <person name="Duan J."/>
            <person name="Quan G."/>
            <person name="Lucarotti C.J."/>
            <person name="Roe A.D."/>
            <person name="Sperling F.A.H."/>
            <person name="Levesque R.C."/>
            <person name="Cusson M."/>
        </authorList>
    </citation>
    <scope>NUCLEOTIDE SEQUENCE [LARGE SCALE GENOMIC DNA]</scope>
    <source>
        <strain evidence="1">Glfc:IPQL:Cfum</strain>
    </source>
</reference>
<organism evidence="1 2">
    <name type="scientific">Choristoneura fumiferana</name>
    <name type="common">Spruce budworm moth</name>
    <name type="synonym">Archips fumiferana</name>
    <dbReference type="NCBI Taxonomy" id="7141"/>
    <lineage>
        <taxon>Eukaryota</taxon>
        <taxon>Metazoa</taxon>
        <taxon>Ecdysozoa</taxon>
        <taxon>Arthropoda</taxon>
        <taxon>Hexapoda</taxon>
        <taxon>Insecta</taxon>
        <taxon>Pterygota</taxon>
        <taxon>Neoptera</taxon>
        <taxon>Endopterygota</taxon>
        <taxon>Lepidoptera</taxon>
        <taxon>Glossata</taxon>
        <taxon>Ditrysia</taxon>
        <taxon>Tortricoidea</taxon>
        <taxon>Tortricidae</taxon>
        <taxon>Tortricinae</taxon>
        <taxon>Choristoneura</taxon>
    </lineage>
</organism>
<protein>
    <submittedName>
        <fullName evidence="1">Uncharacterized protein</fullName>
    </submittedName>
</protein>
<dbReference type="EMBL" id="CM046103">
    <property type="protein sequence ID" value="KAI8427378.1"/>
    <property type="molecule type" value="Genomic_DNA"/>
</dbReference>